<protein>
    <submittedName>
        <fullName evidence="3">Putative secreted protein</fullName>
    </submittedName>
</protein>
<dbReference type="EMBL" id="GHWJ01009891">
    <property type="protein sequence ID" value="NOV42628.1"/>
    <property type="molecule type" value="Transcribed_RNA"/>
</dbReference>
<feature type="compositionally biased region" description="Basic and acidic residues" evidence="1">
    <location>
        <begin position="82"/>
        <end position="93"/>
    </location>
</feature>
<organism evidence="3">
    <name type="scientific">Rhipicephalus microplus</name>
    <name type="common">Cattle tick</name>
    <name type="synonym">Boophilus microplus</name>
    <dbReference type="NCBI Taxonomy" id="6941"/>
    <lineage>
        <taxon>Eukaryota</taxon>
        <taxon>Metazoa</taxon>
        <taxon>Ecdysozoa</taxon>
        <taxon>Arthropoda</taxon>
        <taxon>Chelicerata</taxon>
        <taxon>Arachnida</taxon>
        <taxon>Acari</taxon>
        <taxon>Parasitiformes</taxon>
        <taxon>Ixodida</taxon>
        <taxon>Ixodoidea</taxon>
        <taxon>Ixodidae</taxon>
        <taxon>Rhipicephalinae</taxon>
        <taxon>Rhipicephalus</taxon>
        <taxon>Boophilus</taxon>
    </lineage>
</organism>
<evidence type="ECO:0000256" key="1">
    <source>
        <dbReference type="SAM" id="MobiDB-lite"/>
    </source>
</evidence>
<dbReference type="AlphaFoldDB" id="A0A6M2DBP3"/>
<sequence length="126" mass="14834">MKSLLTIVFAVIYISAVNSFPTQEVKYQPTRLTSPQRVQVVRQYQVPQHRSIEQHNLSGEQSRYRGNVQYQDQYSRTSSWRQKTDRHETHEPVEELWSTKGGSVKSEIYNTRQNFDRPKYVEGVKG</sequence>
<keyword evidence="2" id="KW-0732">Signal</keyword>
<feature type="signal peptide" evidence="2">
    <location>
        <begin position="1"/>
        <end position="19"/>
    </location>
</feature>
<name>A0A6M2DBP3_RHIMP</name>
<reference evidence="3" key="1">
    <citation type="submission" date="2019-09" db="EMBL/GenBank/DDBJ databases">
        <title>Organ-specific transcriptomic study of the physiology of the cattle tick, Rhipicephalus microplus.</title>
        <authorList>
            <person name="Tirloni L."/>
            <person name="Braz G."/>
            <person name="Gandara A.C.P."/>
            <person name="Sabadin G.A."/>
            <person name="da Silva R.M."/>
            <person name="Guizzo M.G."/>
            <person name="Machado J.A."/>
            <person name="Costa E.P."/>
            <person name="Gomes H.F."/>
            <person name="Moraes J."/>
            <person name="Mota M.B.S."/>
            <person name="Mesquita R.D."/>
            <person name="Alvarenga P.H."/>
            <person name="Alves F."/>
            <person name="Seixas A."/>
            <person name="da Fonseca R.N."/>
            <person name="Fogaca A."/>
            <person name="Logullo C."/>
            <person name="Tanaka A."/>
            <person name="Daffre S."/>
            <person name="Termignoni C."/>
            <person name="Vaz I.S.Jr."/>
            <person name="Oliveira P.L."/>
            <person name="Ribeiro J.M."/>
        </authorList>
    </citation>
    <scope>NUCLEOTIDE SEQUENCE</scope>
    <source>
        <strain evidence="3">Porto Alegre</strain>
    </source>
</reference>
<accession>A0A6M2DBP3</accession>
<feature type="region of interest" description="Disordered" evidence="1">
    <location>
        <begin position="74"/>
        <end position="96"/>
    </location>
</feature>
<evidence type="ECO:0000313" key="3">
    <source>
        <dbReference type="EMBL" id="NOV42628.1"/>
    </source>
</evidence>
<feature type="chain" id="PRO_5026989648" evidence="2">
    <location>
        <begin position="20"/>
        <end position="126"/>
    </location>
</feature>
<evidence type="ECO:0000256" key="2">
    <source>
        <dbReference type="SAM" id="SignalP"/>
    </source>
</evidence>
<proteinExistence type="predicted"/>